<reference evidence="1 2" key="1">
    <citation type="journal article" date="2016" name="Sci. Rep.">
        <title>Draft genome sequencing and secretome analysis of fungal phytopathogen Ascochyta rabiei provides insight into the necrotrophic effector repertoire.</title>
        <authorList>
            <person name="Verma S."/>
            <person name="Gazara R.K."/>
            <person name="Nizam S."/>
            <person name="Parween S."/>
            <person name="Chattopadhyay D."/>
            <person name="Verma P.K."/>
        </authorList>
    </citation>
    <scope>NUCLEOTIDE SEQUENCE [LARGE SCALE GENOMIC DNA]</scope>
    <source>
        <strain evidence="1 2">ArDII</strain>
    </source>
</reference>
<evidence type="ECO:0000313" key="1">
    <source>
        <dbReference type="EMBL" id="KZM27519.1"/>
    </source>
</evidence>
<organism evidence="1 2">
    <name type="scientific">Didymella rabiei</name>
    <name type="common">Chickpea ascochyta blight fungus</name>
    <name type="synonym">Mycosphaerella rabiei</name>
    <dbReference type="NCBI Taxonomy" id="5454"/>
    <lineage>
        <taxon>Eukaryota</taxon>
        <taxon>Fungi</taxon>
        <taxon>Dikarya</taxon>
        <taxon>Ascomycota</taxon>
        <taxon>Pezizomycotina</taxon>
        <taxon>Dothideomycetes</taxon>
        <taxon>Pleosporomycetidae</taxon>
        <taxon>Pleosporales</taxon>
        <taxon>Pleosporineae</taxon>
        <taxon>Didymellaceae</taxon>
        <taxon>Ascochyta</taxon>
    </lineage>
</organism>
<gene>
    <name evidence="1" type="ORF">ST47_g1219</name>
</gene>
<dbReference type="EMBL" id="JYNV01000060">
    <property type="protein sequence ID" value="KZM27519.1"/>
    <property type="molecule type" value="Genomic_DNA"/>
</dbReference>
<proteinExistence type="predicted"/>
<dbReference type="Proteomes" id="UP000076837">
    <property type="component" value="Unassembled WGS sequence"/>
</dbReference>
<evidence type="ECO:0000313" key="2">
    <source>
        <dbReference type="Proteomes" id="UP000076837"/>
    </source>
</evidence>
<protein>
    <submittedName>
        <fullName evidence="1">Uncharacterized protein</fullName>
    </submittedName>
</protein>
<keyword evidence="2" id="KW-1185">Reference proteome</keyword>
<accession>A0A163L5V3</accession>
<name>A0A163L5V3_DIDRA</name>
<comment type="caution">
    <text evidence="1">The sequence shown here is derived from an EMBL/GenBank/DDBJ whole genome shotgun (WGS) entry which is preliminary data.</text>
</comment>
<sequence length="112" mass="12251">MNDPTGALPGHYDLQALIVAIGNDDAAGARAMLDQMNPDELKAVTMYAAESFSMHSPLTHPQHVERTILRQRLDELEWVAAQAESEPADSVLVAKVGMKIRLLNETIDELGN</sequence>
<dbReference type="AlphaFoldDB" id="A0A163L5V3"/>